<protein>
    <submittedName>
        <fullName evidence="2">Uncharacterized protein</fullName>
    </submittedName>
</protein>
<organism evidence="2 3">
    <name type="scientific">Ectocarpus siliculosus</name>
    <name type="common">Brown alga</name>
    <name type="synonym">Conferva siliculosa</name>
    <dbReference type="NCBI Taxonomy" id="2880"/>
    <lineage>
        <taxon>Eukaryota</taxon>
        <taxon>Sar</taxon>
        <taxon>Stramenopiles</taxon>
        <taxon>Ochrophyta</taxon>
        <taxon>PX clade</taxon>
        <taxon>Phaeophyceae</taxon>
        <taxon>Ectocarpales</taxon>
        <taxon>Ectocarpaceae</taxon>
        <taxon>Ectocarpus</taxon>
    </lineage>
</organism>
<gene>
    <name evidence="2" type="ORF">Esi_0010_0046</name>
</gene>
<feature type="region of interest" description="Disordered" evidence="1">
    <location>
        <begin position="1127"/>
        <end position="1157"/>
    </location>
</feature>
<feature type="compositionally biased region" description="Gly residues" evidence="1">
    <location>
        <begin position="76"/>
        <end position="89"/>
    </location>
</feature>
<feature type="compositionally biased region" description="Gly residues" evidence="1">
    <location>
        <begin position="509"/>
        <end position="522"/>
    </location>
</feature>
<feature type="region of interest" description="Disordered" evidence="1">
    <location>
        <begin position="1219"/>
        <end position="1253"/>
    </location>
</feature>
<dbReference type="OrthoDB" id="10462980at2759"/>
<feature type="region of interest" description="Disordered" evidence="1">
    <location>
        <begin position="431"/>
        <end position="469"/>
    </location>
</feature>
<feature type="compositionally biased region" description="Basic and acidic residues" evidence="1">
    <location>
        <begin position="605"/>
        <end position="614"/>
    </location>
</feature>
<feature type="compositionally biased region" description="Basic and acidic residues" evidence="1">
    <location>
        <begin position="1136"/>
        <end position="1151"/>
    </location>
</feature>
<feature type="region of interest" description="Disordered" evidence="1">
    <location>
        <begin position="275"/>
        <end position="407"/>
    </location>
</feature>
<dbReference type="InterPro" id="IPR051425">
    <property type="entry name" value="Formin_Homology"/>
</dbReference>
<dbReference type="InParanoid" id="D8LBX5"/>
<reference evidence="2 3" key="1">
    <citation type="journal article" date="2010" name="Nature">
        <title>The Ectocarpus genome and the independent evolution of multicellularity in brown algae.</title>
        <authorList>
            <person name="Cock J.M."/>
            <person name="Sterck L."/>
            <person name="Rouze P."/>
            <person name="Scornet D."/>
            <person name="Allen A.E."/>
            <person name="Amoutzias G."/>
            <person name="Anthouard V."/>
            <person name="Artiguenave F."/>
            <person name="Aury J.M."/>
            <person name="Badger J.H."/>
            <person name="Beszteri B."/>
            <person name="Billiau K."/>
            <person name="Bonnet E."/>
            <person name="Bothwell J.H."/>
            <person name="Bowler C."/>
            <person name="Boyen C."/>
            <person name="Brownlee C."/>
            <person name="Carrano C.J."/>
            <person name="Charrier B."/>
            <person name="Cho G.Y."/>
            <person name="Coelho S.M."/>
            <person name="Collen J."/>
            <person name="Corre E."/>
            <person name="Da Silva C."/>
            <person name="Delage L."/>
            <person name="Delaroque N."/>
            <person name="Dittami S.M."/>
            <person name="Doulbeau S."/>
            <person name="Elias M."/>
            <person name="Farnham G."/>
            <person name="Gachon C.M."/>
            <person name="Gschloessl B."/>
            <person name="Heesch S."/>
            <person name="Jabbari K."/>
            <person name="Jubin C."/>
            <person name="Kawai H."/>
            <person name="Kimura K."/>
            <person name="Kloareg B."/>
            <person name="Kupper F.C."/>
            <person name="Lang D."/>
            <person name="Le Bail A."/>
            <person name="Leblanc C."/>
            <person name="Lerouge P."/>
            <person name="Lohr M."/>
            <person name="Lopez P.J."/>
            <person name="Martens C."/>
            <person name="Maumus F."/>
            <person name="Michel G."/>
            <person name="Miranda-Saavedra D."/>
            <person name="Morales J."/>
            <person name="Moreau H."/>
            <person name="Motomura T."/>
            <person name="Nagasato C."/>
            <person name="Napoli C.A."/>
            <person name="Nelson D.R."/>
            <person name="Nyvall-Collen P."/>
            <person name="Peters A.F."/>
            <person name="Pommier C."/>
            <person name="Potin P."/>
            <person name="Poulain J."/>
            <person name="Quesneville H."/>
            <person name="Read B."/>
            <person name="Rensing S.A."/>
            <person name="Ritter A."/>
            <person name="Rousvoal S."/>
            <person name="Samanta M."/>
            <person name="Samson G."/>
            <person name="Schroeder D.C."/>
            <person name="Segurens B."/>
            <person name="Strittmatter M."/>
            <person name="Tonon T."/>
            <person name="Tregear J.W."/>
            <person name="Valentin K."/>
            <person name="von Dassow P."/>
            <person name="Yamagishi T."/>
            <person name="Van de Peer Y."/>
            <person name="Wincker P."/>
        </authorList>
    </citation>
    <scope>NUCLEOTIDE SEQUENCE [LARGE SCALE GENOMIC DNA]</scope>
    <source>
        <strain evidence="3">Ec32 / CCAP1310/4</strain>
    </source>
</reference>
<dbReference type="OMA" id="WIDMEHI"/>
<feature type="compositionally biased region" description="Gly residues" evidence="1">
    <location>
        <begin position="795"/>
        <end position="814"/>
    </location>
</feature>
<evidence type="ECO:0000256" key="1">
    <source>
        <dbReference type="SAM" id="MobiDB-lite"/>
    </source>
</evidence>
<feature type="compositionally biased region" description="Low complexity" evidence="1">
    <location>
        <begin position="308"/>
        <end position="323"/>
    </location>
</feature>
<feature type="region of interest" description="Disordered" evidence="1">
    <location>
        <begin position="691"/>
        <end position="935"/>
    </location>
</feature>
<dbReference type="EMBL" id="FN647683">
    <property type="protein sequence ID" value="CBN79158.1"/>
    <property type="molecule type" value="Genomic_DNA"/>
</dbReference>
<dbReference type="AlphaFoldDB" id="D8LBX5"/>
<feature type="compositionally biased region" description="Low complexity" evidence="1">
    <location>
        <begin position="844"/>
        <end position="855"/>
    </location>
</feature>
<feature type="compositionally biased region" description="Polar residues" evidence="1">
    <location>
        <begin position="816"/>
        <end position="828"/>
    </location>
</feature>
<dbReference type="Gene3D" id="2.60.40.150">
    <property type="entry name" value="C2 domain"/>
    <property type="match status" value="1"/>
</dbReference>
<evidence type="ECO:0000313" key="2">
    <source>
        <dbReference type="EMBL" id="CBN79158.1"/>
    </source>
</evidence>
<feature type="region of interest" description="Disordered" evidence="1">
    <location>
        <begin position="493"/>
        <end position="531"/>
    </location>
</feature>
<feature type="compositionally biased region" description="Pro residues" evidence="1">
    <location>
        <begin position="702"/>
        <end position="713"/>
    </location>
</feature>
<feature type="compositionally biased region" description="Low complexity" evidence="1">
    <location>
        <begin position="909"/>
        <end position="924"/>
    </location>
</feature>
<feature type="compositionally biased region" description="Pro residues" evidence="1">
    <location>
        <begin position="371"/>
        <end position="385"/>
    </location>
</feature>
<dbReference type="PANTHER" id="PTHR45725:SF18">
    <property type="entry name" value="ORC1-LIKE AAA ATPASE DOMAIN-CONTAINING PROTEIN"/>
    <property type="match status" value="1"/>
</dbReference>
<dbReference type="Proteomes" id="UP000002630">
    <property type="component" value="Linkage Group LG08"/>
</dbReference>
<sequence length="1274" mass="129617">MAAQFGHALTAEITAQDVETVSKAVSVLQGILRRRKALKASEASTGGAVAAGAADAEVEVPPGVAGAAADGDGRRGSGSGGGTEGGEGTGKWNLEQEVELLSKDPEVAKSLLHATERLRGLARVAGVYVDTYMALSVLEFGFGGLLQRLPRLLPVVQTTIQKKGFTIKISNLNLGGVVFPRSDIRFSFQGTSLPPHGSTVETSTPFGRGRVVRYMKRTHSLCVELLSFPLRSGQYARAFVQPGDVVVIEPDQDKISDRGGAAVASTAAAAGAAEGTSASESLAQPPGLLNPDSIFGEGDDESSRPSLHTRAAAKTLLAASSLHQRLQDRRRRSADGSGGGGSNQRQRQGRKNGGGGPVESFGATVDTYYTPAPPPPPPPPEPACVPAPGDDGVGPGTHVAGDNAAAALPPAADGGMSTGVKPLRSAYAGGVATSTGPDDEATGISAAAGAKRHARGRSAGSEFATGAGGGDGALDMVDEKRRGSEIIMRRAKTRTWPVRAESQELETGSRGGDASGGSAAEGGEGDTSPGGIAGGILGSGVWKKAYSAASNAAATAIAVNNDLSASATAAAANFANGGGVRWMGNRAGDGGRDVGDASRSGDTATVDHQEREEMGDSIGVDEEEGGEREAPPPPPYLSITVGNVSCFLPDVNWSVQMQQKRFLRVGDSGYINVWLEGVSLSLSLDPGAGVDSLFGSSRRPSQTPPPPPPPPAAPRHLPGTSAAAAAAAVGTSGGDNQGAPPRPLFPFVATSSQSPRSVSAEPSAEGIDGGSVAERGEGGSSSAPVDGGSSAAAGKDGGSGGGGGGCGRGGGGGSSKWSKLNSMSTALSKGTGKIKRRLKATTSQQQQQQQQAQLQRTGHHQPASTVFQPVSSFFPPPSPTASSEKSDAFSSSSIPSTSRERAVTPPLPSAATTAATTPEALPSSRSVPHLSILGDNDADGGSGSLVFATAAEFSPLAAAAARRRGSGLEGDAREAGELPPSGISGGSADGFLKVTACSCKVGSIRIEVDGSKHDGIYNFLAKGLGDTIRDAVREAVEKAFAEEIGKLVEGINDRIAEIWSGSAPVSKKKPARLVCAAVRAQGLPKGKTDLYVKVRLIKKDGTQLEKRSTAAVGAVATSAAMSIPIPSMATISSNNSKDKEHEKKQKEKEAPARNPCWVGLDNDLSMNLPEEDPGRLSLVFEVWHSGTLANALVGSTRRVTMSEIEPPSPAAAAAAAAAAAEAEKETEEDEERDGGATPATVLRDSDSNTLRLDLDSGGKLIVSVRVTKRSSSGR</sequence>
<proteinExistence type="predicted"/>
<feature type="compositionally biased region" description="Low complexity" evidence="1">
    <location>
        <begin position="864"/>
        <end position="873"/>
    </location>
</feature>
<dbReference type="InterPro" id="IPR035892">
    <property type="entry name" value="C2_domain_sf"/>
</dbReference>
<evidence type="ECO:0000313" key="3">
    <source>
        <dbReference type="Proteomes" id="UP000002630"/>
    </source>
</evidence>
<feature type="region of interest" description="Disordered" evidence="1">
    <location>
        <begin position="63"/>
        <end position="90"/>
    </location>
</feature>
<keyword evidence="3" id="KW-1185">Reference proteome</keyword>
<dbReference type="Gene3D" id="3.15.10.10">
    <property type="entry name" value="Bactericidal permeability-increasing protein, domain 1"/>
    <property type="match status" value="1"/>
</dbReference>
<dbReference type="PANTHER" id="PTHR45725">
    <property type="entry name" value="FORMIN HOMOLOGY 2 FAMILY MEMBER"/>
    <property type="match status" value="1"/>
</dbReference>
<name>D8LBX5_ECTSI</name>
<feature type="compositionally biased region" description="Acidic residues" evidence="1">
    <location>
        <begin position="615"/>
        <end position="626"/>
    </location>
</feature>
<accession>D8LBX5</accession>
<dbReference type="EMBL" id="FN649733">
    <property type="protein sequence ID" value="CBN79158.1"/>
    <property type="molecule type" value="Genomic_DNA"/>
</dbReference>
<feature type="region of interest" description="Disordered" evidence="1">
    <location>
        <begin position="578"/>
        <end position="636"/>
    </location>
</feature>
<feature type="compositionally biased region" description="Low complexity" evidence="1">
    <location>
        <begin position="880"/>
        <end position="897"/>
    </location>
</feature>